<dbReference type="EMBL" id="JAAAID010000160">
    <property type="protein sequence ID" value="KAG0021421.1"/>
    <property type="molecule type" value="Genomic_DNA"/>
</dbReference>
<reference evidence="3" key="1">
    <citation type="journal article" date="2020" name="Fungal Divers.">
        <title>Resolving the Mortierellaceae phylogeny through synthesis of multi-gene phylogenetics and phylogenomics.</title>
        <authorList>
            <person name="Vandepol N."/>
            <person name="Liber J."/>
            <person name="Desiro A."/>
            <person name="Na H."/>
            <person name="Kennedy M."/>
            <person name="Barry K."/>
            <person name="Grigoriev I.V."/>
            <person name="Miller A.N."/>
            <person name="O'Donnell K."/>
            <person name="Stajich J.E."/>
            <person name="Bonito G."/>
        </authorList>
    </citation>
    <scope>NUCLEOTIDE SEQUENCE</scope>
    <source>
        <strain evidence="3">NRRL 2769</strain>
    </source>
</reference>
<feature type="region of interest" description="Disordered" evidence="1">
    <location>
        <begin position="299"/>
        <end position="358"/>
    </location>
</feature>
<dbReference type="NCBIfam" id="TIGR00229">
    <property type="entry name" value="sensory_box"/>
    <property type="match status" value="1"/>
</dbReference>
<feature type="compositionally biased region" description="Basic and acidic residues" evidence="1">
    <location>
        <begin position="332"/>
        <end position="341"/>
    </location>
</feature>
<sequence>MDSYNFISFHDLTDKCNFLWSSYGVKDVLGYTAEEIIGMSPMEMILPDDKHHSEDALKENVMNDLVASQALTKFRHKDGHPVYCLVVFSMCYDMICSCTTLLTPPSEGSCEKVLCVDPDDITGKPILLFIRSDDLMSFVEQMDVVKGTSSIVSMRFWFQSPNMPQEIPCEAVFIGGVDAVLAVIRRYKPFVRKYFIGSREQYCAENQDNSWSSGGWDRSFTSSTGSPYSSTHGSNSHKKNIWGSHHKVNRTTLNRIKIYELDDDEKARPLACIPDNDPNLVRDPAVMSQLPEFRDMVFHRYDGDDDDDDDNNNGNDDEDYMDDDYDGGVDDGPNRGEHGDVDLEYLNINENNNSNMDI</sequence>
<name>A0A9P6T344_9FUNG</name>
<dbReference type="InterPro" id="IPR035965">
    <property type="entry name" value="PAS-like_dom_sf"/>
</dbReference>
<evidence type="ECO:0000259" key="2">
    <source>
        <dbReference type="PROSITE" id="PS50112"/>
    </source>
</evidence>
<dbReference type="Gene3D" id="3.30.450.20">
    <property type="entry name" value="PAS domain"/>
    <property type="match status" value="1"/>
</dbReference>
<dbReference type="Proteomes" id="UP000703661">
    <property type="component" value="Unassembled WGS sequence"/>
</dbReference>
<dbReference type="CDD" id="cd00130">
    <property type="entry name" value="PAS"/>
    <property type="match status" value="1"/>
</dbReference>
<dbReference type="AlphaFoldDB" id="A0A9P6T344"/>
<evidence type="ECO:0000256" key="1">
    <source>
        <dbReference type="SAM" id="MobiDB-lite"/>
    </source>
</evidence>
<evidence type="ECO:0000313" key="3">
    <source>
        <dbReference type="EMBL" id="KAG0021421.1"/>
    </source>
</evidence>
<feature type="region of interest" description="Disordered" evidence="1">
    <location>
        <begin position="222"/>
        <end position="243"/>
    </location>
</feature>
<dbReference type="InterPro" id="IPR000014">
    <property type="entry name" value="PAS"/>
</dbReference>
<dbReference type="Pfam" id="PF08447">
    <property type="entry name" value="PAS_3"/>
    <property type="match status" value="1"/>
</dbReference>
<gene>
    <name evidence="3" type="ORF">BGZ80_002439</name>
</gene>
<feature type="domain" description="PAS" evidence="2">
    <location>
        <begin position="25"/>
        <end position="64"/>
    </location>
</feature>
<feature type="compositionally biased region" description="Acidic residues" evidence="1">
    <location>
        <begin position="303"/>
        <end position="329"/>
    </location>
</feature>
<dbReference type="SUPFAM" id="SSF55785">
    <property type="entry name" value="PYP-like sensor domain (PAS domain)"/>
    <property type="match status" value="1"/>
</dbReference>
<dbReference type="InterPro" id="IPR013655">
    <property type="entry name" value="PAS_fold_3"/>
</dbReference>
<organism evidence="3 4">
    <name type="scientific">Entomortierella chlamydospora</name>
    <dbReference type="NCBI Taxonomy" id="101097"/>
    <lineage>
        <taxon>Eukaryota</taxon>
        <taxon>Fungi</taxon>
        <taxon>Fungi incertae sedis</taxon>
        <taxon>Mucoromycota</taxon>
        <taxon>Mortierellomycotina</taxon>
        <taxon>Mortierellomycetes</taxon>
        <taxon>Mortierellales</taxon>
        <taxon>Mortierellaceae</taxon>
        <taxon>Entomortierella</taxon>
    </lineage>
</organism>
<feature type="compositionally biased region" description="Low complexity" evidence="1">
    <location>
        <begin position="347"/>
        <end position="358"/>
    </location>
</feature>
<keyword evidence="4" id="KW-1185">Reference proteome</keyword>
<accession>A0A9P6T344</accession>
<dbReference type="PROSITE" id="PS50112">
    <property type="entry name" value="PAS"/>
    <property type="match status" value="1"/>
</dbReference>
<protein>
    <recommendedName>
        <fullName evidence="2">PAS domain-containing protein</fullName>
    </recommendedName>
</protein>
<proteinExistence type="predicted"/>
<evidence type="ECO:0000313" key="4">
    <source>
        <dbReference type="Proteomes" id="UP000703661"/>
    </source>
</evidence>
<comment type="caution">
    <text evidence="3">The sequence shown here is derived from an EMBL/GenBank/DDBJ whole genome shotgun (WGS) entry which is preliminary data.</text>
</comment>
<feature type="compositionally biased region" description="Low complexity" evidence="1">
    <location>
        <begin position="222"/>
        <end position="234"/>
    </location>
</feature>